<proteinExistence type="predicted"/>
<gene>
    <name evidence="1" type="ORF">PtA15_5A362</name>
</gene>
<organism evidence="1 2">
    <name type="scientific">Puccinia triticina</name>
    <dbReference type="NCBI Taxonomy" id="208348"/>
    <lineage>
        <taxon>Eukaryota</taxon>
        <taxon>Fungi</taxon>
        <taxon>Dikarya</taxon>
        <taxon>Basidiomycota</taxon>
        <taxon>Pucciniomycotina</taxon>
        <taxon>Pucciniomycetes</taxon>
        <taxon>Pucciniales</taxon>
        <taxon>Pucciniaceae</taxon>
        <taxon>Puccinia</taxon>
    </lineage>
</organism>
<dbReference type="GeneID" id="77810010"/>
<keyword evidence="2" id="KW-1185">Reference proteome</keyword>
<sequence length="196" mass="21854">MASVLCPPIDRNNICPSHALLYRSKQISELVWHNSTTGHGARPPLGLTFIPVQAITHLPLAILAAWLLWPTFIGSRPNYQAHSNNFPTSQARLRKRSQIPPFVLDADQPLSHKLIHLPQLYDLQPTRALTSLGTPLHRPHPHQPLHANADQPCAVLLKSRPPRSGPELTTPLDELLTWSRELYGQKGPLQRSPLPA</sequence>
<dbReference type="Proteomes" id="UP001164743">
    <property type="component" value="Chromosome 5A"/>
</dbReference>
<reference evidence="1" key="1">
    <citation type="submission" date="2022-10" db="EMBL/GenBank/DDBJ databases">
        <title>Puccinia triticina Genome sequencing and assembly.</title>
        <authorList>
            <person name="Li C."/>
        </authorList>
    </citation>
    <scope>NUCLEOTIDE SEQUENCE</scope>
    <source>
        <strain evidence="1">Pt15</strain>
    </source>
</reference>
<evidence type="ECO:0000313" key="2">
    <source>
        <dbReference type="Proteomes" id="UP001164743"/>
    </source>
</evidence>
<dbReference type="RefSeq" id="XP_053020344.1">
    <property type="nucleotide sequence ID" value="XM_053169115.1"/>
</dbReference>
<protein>
    <submittedName>
        <fullName evidence="1">Uncharacterized protein</fullName>
    </submittedName>
</protein>
<dbReference type="EMBL" id="CP110425">
    <property type="protein sequence ID" value="WAQ84789.1"/>
    <property type="molecule type" value="Genomic_DNA"/>
</dbReference>
<accession>A0ABY7CJD7</accession>
<evidence type="ECO:0000313" key="1">
    <source>
        <dbReference type="EMBL" id="WAQ84789.1"/>
    </source>
</evidence>
<name>A0ABY7CJD7_9BASI</name>